<dbReference type="PANTHER" id="PTHR20910">
    <property type="entry name" value="AGAP001623-PA"/>
    <property type="match status" value="1"/>
</dbReference>
<reference evidence="2" key="2">
    <citation type="submission" date="2025-08" db="UniProtKB">
        <authorList>
            <consortium name="Ensembl"/>
        </authorList>
    </citation>
    <scope>IDENTIFICATION</scope>
</reference>
<sequence length="619" mass="68737">QFPVMYGHFVQPCQESNIGDKIYSFTGKASLDNMNLTDLFQLNSSLVDLTMVVETCSNKTKACTVIRKDGKIVTWQTKFFSPVAGDIYIRQNIGEVGARVLTNLATLSLSSTINFHLVNLGSFKVSHPFKAQKSRSEVDLHGIASFVLMDYKGNWSCANLHELKSKTVSAIINMKGVKGYFNFSQTSPFDSTEIKVSLRNLNYIVGLYHIHLFPVPQRKTSQENLCSTDNTGGHWNPFGLDMNSSSYPKNPGGTHDQYEVGDLSGKHGSLKNLVNYKSTFIDWNLPCFGNNSIVDRSVVIHKTDGSRLLCGNLRYQGDEVTAIAVFKDYVVGRIMFKQMRNNPYSDLSIFLELSYSNSSASTTHNHQWHVHEYAISSETDFEPNMCLSTKGHFNPFHVDKKNNYSTECSYNPFNCEVGDYAGRHMAINLTNHTRTVHAKNFFTDTMSALSGIRSILGRSIVIHAANNNPKRIACANITVMHLALGKTGPWFGKVKASGKLTFLQNSDLDLTQVNVSLTNLRGEAGGYHVHVLPLKTNSSDICADAKGHFNPFSVNKSASPAFGNGTSDQYEVGDLSGRFGTLKGQSSWQQLYEDNNLPLFGPRSIMGRSLVIHYINGSR</sequence>
<dbReference type="EMBL" id="AFYH01173233">
    <property type="status" value="NOT_ANNOTATED_CDS"/>
    <property type="molecule type" value="Genomic_DNA"/>
</dbReference>
<dbReference type="GO" id="GO:0006801">
    <property type="term" value="P:superoxide metabolic process"/>
    <property type="evidence" value="ECO:0007669"/>
    <property type="project" value="InterPro"/>
</dbReference>
<dbReference type="SUPFAM" id="SSF49329">
    <property type="entry name" value="Cu,Zn superoxide dismutase-like"/>
    <property type="match status" value="3"/>
</dbReference>
<reference evidence="3" key="1">
    <citation type="submission" date="2011-08" db="EMBL/GenBank/DDBJ databases">
        <title>The draft genome of Latimeria chalumnae.</title>
        <authorList>
            <person name="Di Palma F."/>
            <person name="Alfoldi J."/>
            <person name="Johnson J."/>
            <person name="Berlin A."/>
            <person name="Gnerre S."/>
            <person name="Jaffe D."/>
            <person name="MacCallum I."/>
            <person name="Young S."/>
            <person name="Walker B.J."/>
            <person name="Lander E."/>
            <person name="Lindblad-Toh K."/>
        </authorList>
    </citation>
    <scope>NUCLEOTIDE SEQUENCE [LARGE SCALE GENOMIC DNA]</scope>
    <source>
        <strain evidence="3">Wild caught</strain>
    </source>
</reference>
<reference evidence="2" key="3">
    <citation type="submission" date="2025-09" db="UniProtKB">
        <authorList>
            <consortium name="Ensembl"/>
        </authorList>
    </citation>
    <scope>IDENTIFICATION</scope>
</reference>
<keyword evidence="3" id="KW-1185">Reference proteome</keyword>
<dbReference type="AlphaFoldDB" id="H3AAW4"/>
<dbReference type="InterPro" id="IPR036423">
    <property type="entry name" value="SOD-like_Cu/Zn_dom_sf"/>
</dbReference>
<dbReference type="OMA" id="CANITVM"/>
<dbReference type="GO" id="GO:0046872">
    <property type="term" value="F:metal ion binding"/>
    <property type="evidence" value="ECO:0007669"/>
    <property type="project" value="InterPro"/>
</dbReference>
<dbReference type="InterPro" id="IPR001424">
    <property type="entry name" value="SOD_Cu_Zn_dom"/>
</dbReference>
<dbReference type="HOGENOM" id="CLU_478644_0_0_1"/>
<dbReference type="Ensembl" id="ENSLACT00000006842.1">
    <property type="protein sequence ID" value="ENSLACP00000006785.1"/>
    <property type="gene ID" value="ENSLACG00000006021.1"/>
</dbReference>
<dbReference type="PANTHER" id="PTHR20910:SF1">
    <property type="entry name" value="SUPEROXIDE DISMUTASE COPPER_ZINC BINDING DOMAIN-CONTAINING PROTEIN"/>
    <property type="match status" value="1"/>
</dbReference>
<evidence type="ECO:0000259" key="1">
    <source>
        <dbReference type="Pfam" id="PF00080"/>
    </source>
</evidence>
<dbReference type="Pfam" id="PF00080">
    <property type="entry name" value="Sod_Cu"/>
    <property type="match status" value="3"/>
</dbReference>
<dbReference type="InterPro" id="IPR053257">
    <property type="entry name" value="Cu-only_SOD"/>
</dbReference>
<dbReference type="GeneTree" id="ENSGT00530000064791"/>
<organism evidence="2 3">
    <name type="scientific">Latimeria chalumnae</name>
    <name type="common">Coelacanth</name>
    <dbReference type="NCBI Taxonomy" id="7897"/>
    <lineage>
        <taxon>Eukaryota</taxon>
        <taxon>Metazoa</taxon>
        <taxon>Chordata</taxon>
        <taxon>Craniata</taxon>
        <taxon>Vertebrata</taxon>
        <taxon>Euteleostomi</taxon>
        <taxon>Coelacanthiformes</taxon>
        <taxon>Coelacanthidae</taxon>
        <taxon>Latimeria</taxon>
    </lineage>
</organism>
<protein>
    <recommendedName>
        <fullName evidence="1">Superoxide dismutase copper/zinc binding domain-containing protein</fullName>
    </recommendedName>
</protein>
<feature type="domain" description="Superoxide dismutase copper/zinc binding" evidence="1">
    <location>
        <begin position="177"/>
        <end position="303"/>
    </location>
</feature>
<dbReference type="eggNOG" id="ENOG502QW6R">
    <property type="taxonomic scope" value="Eukaryota"/>
</dbReference>
<proteinExistence type="predicted"/>
<feature type="domain" description="Superoxide dismutase copper/zinc binding" evidence="1">
    <location>
        <begin position="331"/>
        <end position="476"/>
    </location>
</feature>
<feature type="domain" description="Superoxide dismutase copper/zinc binding" evidence="1">
    <location>
        <begin position="497"/>
        <end position="613"/>
    </location>
</feature>
<evidence type="ECO:0000313" key="3">
    <source>
        <dbReference type="Proteomes" id="UP000008672"/>
    </source>
</evidence>
<dbReference type="InParanoid" id="H3AAW4"/>
<dbReference type="Proteomes" id="UP000008672">
    <property type="component" value="Unassembled WGS sequence"/>
</dbReference>
<accession>H3AAW4</accession>
<name>H3AAW4_LATCH</name>
<dbReference type="Gene3D" id="2.60.40.200">
    <property type="entry name" value="Superoxide dismutase, copper/zinc binding domain"/>
    <property type="match status" value="3"/>
</dbReference>
<evidence type="ECO:0000313" key="2">
    <source>
        <dbReference type="Ensembl" id="ENSLACP00000006785.1"/>
    </source>
</evidence>